<dbReference type="GO" id="GO:0062192">
    <property type="term" value="F:L-rhamnose mutarotase activity"/>
    <property type="evidence" value="ECO:0007669"/>
    <property type="project" value="UniProtKB-EC"/>
</dbReference>
<proteinExistence type="predicted"/>
<evidence type="ECO:0000313" key="2">
    <source>
        <dbReference type="EMBL" id="CAA9411549.1"/>
    </source>
</evidence>
<dbReference type="EMBL" id="CADCUU010000230">
    <property type="protein sequence ID" value="CAA9411549.1"/>
    <property type="molecule type" value="Genomic_DNA"/>
</dbReference>
<keyword evidence="2" id="KW-0413">Isomerase</keyword>
<sequence>GVSRLGARGPPRLRGRLQAPPRRALARDGRRSPQRRHPQLPHLPPWPHALRLLRDGRPRPHHRNPARRPREPALERAHGRHYGRGHRPAHRLPLPPPQAVEPRCERL</sequence>
<feature type="compositionally biased region" description="Basic and acidic residues" evidence="1">
    <location>
        <begin position="68"/>
        <end position="77"/>
    </location>
</feature>
<feature type="compositionally biased region" description="Basic residues" evidence="1">
    <location>
        <begin position="78"/>
        <end position="90"/>
    </location>
</feature>
<feature type="non-terminal residue" evidence="2">
    <location>
        <position position="1"/>
    </location>
</feature>
<name>A0A6J4PBU2_9RHOB</name>
<evidence type="ECO:0000256" key="1">
    <source>
        <dbReference type="SAM" id="MobiDB-lite"/>
    </source>
</evidence>
<dbReference type="AlphaFoldDB" id="A0A6J4PBU2"/>
<organism evidence="2">
    <name type="scientific">uncultured Rubellimicrobium sp</name>
    <dbReference type="NCBI Taxonomy" id="543078"/>
    <lineage>
        <taxon>Bacteria</taxon>
        <taxon>Pseudomonadati</taxon>
        <taxon>Pseudomonadota</taxon>
        <taxon>Alphaproteobacteria</taxon>
        <taxon>Rhodobacterales</taxon>
        <taxon>Roseobacteraceae</taxon>
        <taxon>Rubellimicrobium</taxon>
        <taxon>environmental samples</taxon>
    </lineage>
</organism>
<feature type="compositionally biased region" description="Low complexity" evidence="1">
    <location>
        <begin position="1"/>
        <end position="23"/>
    </location>
</feature>
<protein>
    <submittedName>
        <fullName evidence="2">L-rhamnose mutarotase</fullName>
        <ecNumber evidence="2">5.1.3.32</ecNumber>
    </submittedName>
</protein>
<dbReference type="EC" id="5.1.3.32" evidence="2"/>
<feature type="region of interest" description="Disordered" evidence="1">
    <location>
        <begin position="1"/>
        <end position="107"/>
    </location>
</feature>
<feature type="non-terminal residue" evidence="2">
    <location>
        <position position="107"/>
    </location>
</feature>
<reference evidence="2" key="1">
    <citation type="submission" date="2020-02" db="EMBL/GenBank/DDBJ databases">
        <authorList>
            <person name="Meier V. D."/>
        </authorList>
    </citation>
    <scope>NUCLEOTIDE SEQUENCE</scope>
    <source>
        <strain evidence="2">AVDCRST_MAG15</strain>
    </source>
</reference>
<gene>
    <name evidence="2" type="ORF">AVDCRST_MAG15-1682</name>
</gene>
<accession>A0A6J4PBU2</accession>